<organism evidence="3 4">
    <name type="scientific">Hucho hucho</name>
    <name type="common">huchen</name>
    <dbReference type="NCBI Taxonomy" id="62062"/>
    <lineage>
        <taxon>Eukaryota</taxon>
        <taxon>Metazoa</taxon>
        <taxon>Chordata</taxon>
        <taxon>Craniata</taxon>
        <taxon>Vertebrata</taxon>
        <taxon>Euteleostomi</taxon>
        <taxon>Actinopterygii</taxon>
        <taxon>Neopterygii</taxon>
        <taxon>Teleostei</taxon>
        <taxon>Protacanthopterygii</taxon>
        <taxon>Salmoniformes</taxon>
        <taxon>Salmonidae</taxon>
        <taxon>Salmoninae</taxon>
        <taxon>Hucho</taxon>
    </lineage>
</organism>
<evidence type="ECO:0000313" key="3">
    <source>
        <dbReference type="Ensembl" id="ENSHHUP00000023808.1"/>
    </source>
</evidence>
<dbReference type="Pfam" id="PF00857">
    <property type="entry name" value="Isochorismatase"/>
    <property type="match status" value="1"/>
</dbReference>
<name>A0A4W5LD81_9TELE</name>
<reference evidence="3" key="3">
    <citation type="submission" date="2025-09" db="UniProtKB">
        <authorList>
            <consortium name="Ensembl"/>
        </authorList>
    </citation>
    <scope>IDENTIFICATION</scope>
</reference>
<dbReference type="Gene3D" id="3.40.50.850">
    <property type="entry name" value="Isochorismatase-like"/>
    <property type="match status" value="1"/>
</dbReference>
<dbReference type="AlphaFoldDB" id="A0A4W5LD81"/>
<evidence type="ECO:0000259" key="2">
    <source>
        <dbReference type="Pfam" id="PF00857"/>
    </source>
</evidence>
<dbReference type="Proteomes" id="UP000314982">
    <property type="component" value="Unassembled WGS sequence"/>
</dbReference>
<sequence length="203" mass="21677">TGGIGIIMLINKDNATLLVVDVQAKLLPAVLDATGMVARCRWLIAAAADVGLPVVFSEQYPQGLGHTVAGLLAAAPSAPVVEKLHFSCVAANCLPPSLLEREQVVVCGMETHVCVLQTVMGLLGLGKQVFVVVDAVSSRSELDREYGLQRMRDAGAQLVTREMVLFEALHVRRAAIRKRSPELAHCTNSGGLLHHYCAKSFVA</sequence>
<dbReference type="SUPFAM" id="SSF52499">
    <property type="entry name" value="Isochorismatase-like hydrolases"/>
    <property type="match status" value="1"/>
</dbReference>
<dbReference type="GeneTree" id="ENSGT00390000006753"/>
<dbReference type="CDD" id="cd01012">
    <property type="entry name" value="YcaC_related"/>
    <property type="match status" value="1"/>
</dbReference>
<proteinExistence type="inferred from homology"/>
<dbReference type="Ensembl" id="ENSHHUT00000024704.1">
    <property type="protein sequence ID" value="ENSHHUP00000023808.1"/>
    <property type="gene ID" value="ENSHHUG00000014934.1"/>
</dbReference>
<reference evidence="4" key="1">
    <citation type="submission" date="2018-06" db="EMBL/GenBank/DDBJ databases">
        <title>Genome assembly of Danube salmon.</title>
        <authorList>
            <person name="Macqueen D.J."/>
            <person name="Gundappa M.K."/>
        </authorList>
    </citation>
    <scope>NUCLEOTIDE SEQUENCE [LARGE SCALE GENOMIC DNA]</scope>
</reference>
<dbReference type="STRING" id="62062.ENSHHUP00000023808"/>
<comment type="similarity">
    <text evidence="1">Belongs to the isochorismatase family.</text>
</comment>
<dbReference type="InterPro" id="IPR050993">
    <property type="entry name" value="Isochorismatase_domain"/>
</dbReference>
<evidence type="ECO:0000313" key="4">
    <source>
        <dbReference type="Proteomes" id="UP000314982"/>
    </source>
</evidence>
<keyword evidence="4" id="KW-1185">Reference proteome</keyword>
<dbReference type="PANTHER" id="PTHR14119:SF3">
    <property type="entry name" value="ISOCHORISMATASE DOMAIN-CONTAINING PROTEIN 2"/>
    <property type="match status" value="1"/>
</dbReference>
<dbReference type="PANTHER" id="PTHR14119">
    <property type="entry name" value="HYDROLASE"/>
    <property type="match status" value="1"/>
</dbReference>
<evidence type="ECO:0000256" key="1">
    <source>
        <dbReference type="ARBA" id="ARBA00006336"/>
    </source>
</evidence>
<reference evidence="3" key="2">
    <citation type="submission" date="2025-08" db="UniProtKB">
        <authorList>
            <consortium name="Ensembl"/>
        </authorList>
    </citation>
    <scope>IDENTIFICATION</scope>
</reference>
<feature type="domain" description="Isochorismatase-like" evidence="2">
    <location>
        <begin position="16"/>
        <end position="162"/>
    </location>
</feature>
<dbReference type="InterPro" id="IPR000868">
    <property type="entry name" value="Isochorismatase-like_dom"/>
</dbReference>
<protein>
    <recommendedName>
        <fullName evidence="2">Isochorismatase-like domain-containing protein</fullName>
    </recommendedName>
</protein>
<dbReference type="InterPro" id="IPR036380">
    <property type="entry name" value="Isochorismatase-like_sf"/>
</dbReference>
<accession>A0A4W5LD81</accession>